<feature type="domain" description="RNase H type-1" evidence="1">
    <location>
        <begin position="2"/>
        <end position="65"/>
    </location>
</feature>
<dbReference type="Pfam" id="PF13456">
    <property type="entry name" value="RVT_3"/>
    <property type="match status" value="1"/>
</dbReference>
<evidence type="ECO:0000313" key="3">
    <source>
        <dbReference type="Proteomes" id="UP001358586"/>
    </source>
</evidence>
<comment type="caution">
    <text evidence="2">The sequence shown here is derived from an EMBL/GenBank/DDBJ whole genome shotgun (WGS) entry which is preliminary data.</text>
</comment>
<dbReference type="InterPro" id="IPR002156">
    <property type="entry name" value="RNaseH_domain"/>
</dbReference>
<protein>
    <recommendedName>
        <fullName evidence="1">RNase H type-1 domain-containing protein</fullName>
    </recommendedName>
</protein>
<dbReference type="EMBL" id="JARKNE010000004">
    <property type="protein sequence ID" value="KAK5836772.1"/>
    <property type="molecule type" value="Genomic_DNA"/>
</dbReference>
<evidence type="ECO:0000313" key="2">
    <source>
        <dbReference type="EMBL" id="KAK5836772.1"/>
    </source>
</evidence>
<proteinExistence type="predicted"/>
<evidence type="ECO:0000259" key="1">
    <source>
        <dbReference type="Pfam" id="PF13456"/>
    </source>
</evidence>
<accession>A0ABR0QBV7</accession>
<reference evidence="2 3" key="1">
    <citation type="submission" date="2023-03" db="EMBL/GenBank/DDBJ databases">
        <title>WGS of Gossypium arboreum.</title>
        <authorList>
            <person name="Yu D."/>
        </authorList>
    </citation>
    <scope>NUCLEOTIDE SEQUENCE [LARGE SCALE GENOMIC DNA]</scope>
    <source>
        <tissue evidence="2">Leaf</tissue>
    </source>
</reference>
<name>A0ABR0QBV7_GOSAR</name>
<keyword evidence="3" id="KW-1185">Reference proteome</keyword>
<dbReference type="Proteomes" id="UP001358586">
    <property type="component" value="Chromosome 4"/>
</dbReference>
<organism evidence="2 3">
    <name type="scientific">Gossypium arboreum</name>
    <name type="common">Tree cotton</name>
    <name type="synonym">Gossypium nanking</name>
    <dbReference type="NCBI Taxonomy" id="29729"/>
    <lineage>
        <taxon>Eukaryota</taxon>
        <taxon>Viridiplantae</taxon>
        <taxon>Streptophyta</taxon>
        <taxon>Embryophyta</taxon>
        <taxon>Tracheophyta</taxon>
        <taxon>Spermatophyta</taxon>
        <taxon>Magnoliopsida</taxon>
        <taxon>eudicotyledons</taxon>
        <taxon>Gunneridae</taxon>
        <taxon>Pentapetalae</taxon>
        <taxon>rosids</taxon>
        <taxon>malvids</taxon>
        <taxon>Malvales</taxon>
        <taxon>Malvaceae</taxon>
        <taxon>Malvoideae</taxon>
        <taxon>Gossypium</taxon>
    </lineage>
</organism>
<gene>
    <name evidence="2" type="ORF">PVK06_012573</name>
</gene>
<sequence length="70" mass="7634">MAFQVQSLKSCSGIIIRGSRCQVIGLKAIVNEHMPSIFTAEALACLQAIRLGINLRIRDVVVKGGRPWAK</sequence>